<name>A0A346NJ44_9ALTE</name>
<sequence>MQLLAKVVVGSLFLAGSSLSQANPDVLSIQQQWAKINYQSENNAQQISAFKALESDAVHYVEQHPEDAAGLTWLAIVQASAARAIGGMDALNYAERAKNHFEQAIAIDEGVLEGTALSSLATLYHKVPGWPISFGSDSKAEKLFLQALELNPAGIDPNYFYAEYLYDEGEYEDALSYLEQASHAPARPARPLADKGRHQAIAALKQKIADELK</sequence>
<protein>
    <submittedName>
        <fullName evidence="2">Uncharacterized protein</fullName>
    </submittedName>
</protein>
<evidence type="ECO:0000256" key="1">
    <source>
        <dbReference type="SAM" id="SignalP"/>
    </source>
</evidence>
<keyword evidence="1" id="KW-0732">Signal</keyword>
<dbReference type="KEGG" id="salm:D0Y50_03680"/>
<dbReference type="InterPro" id="IPR011990">
    <property type="entry name" value="TPR-like_helical_dom_sf"/>
</dbReference>
<evidence type="ECO:0000313" key="3">
    <source>
        <dbReference type="Proteomes" id="UP000262073"/>
    </source>
</evidence>
<organism evidence="2 3">
    <name type="scientific">Salinimonas sediminis</name>
    <dbReference type="NCBI Taxonomy" id="2303538"/>
    <lineage>
        <taxon>Bacteria</taxon>
        <taxon>Pseudomonadati</taxon>
        <taxon>Pseudomonadota</taxon>
        <taxon>Gammaproteobacteria</taxon>
        <taxon>Alteromonadales</taxon>
        <taxon>Alteromonadaceae</taxon>
        <taxon>Alteromonas/Salinimonas group</taxon>
        <taxon>Salinimonas</taxon>
    </lineage>
</organism>
<proteinExistence type="predicted"/>
<dbReference type="Proteomes" id="UP000262073">
    <property type="component" value="Chromosome"/>
</dbReference>
<dbReference type="SUPFAM" id="SSF48452">
    <property type="entry name" value="TPR-like"/>
    <property type="match status" value="1"/>
</dbReference>
<dbReference type="RefSeq" id="WP_117315564.1">
    <property type="nucleotide sequence ID" value="NZ_CP031769.1"/>
</dbReference>
<gene>
    <name evidence="2" type="ORF">D0Y50_03680</name>
</gene>
<dbReference type="OrthoDB" id="9812424at2"/>
<dbReference type="EMBL" id="CP031769">
    <property type="protein sequence ID" value="AXR05551.1"/>
    <property type="molecule type" value="Genomic_DNA"/>
</dbReference>
<accession>A0A346NJ44</accession>
<feature type="signal peptide" evidence="1">
    <location>
        <begin position="1"/>
        <end position="22"/>
    </location>
</feature>
<feature type="chain" id="PRO_5016931290" evidence="1">
    <location>
        <begin position="23"/>
        <end position="213"/>
    </location>
</feature>
<evidence type="ECO:0000313" key="2">
    <source>
        <dbReference type="EMBL" id="AXR05551.1"/>
    </source>
</evidence>
<dbReference type="Gene3D" id="1.25.40.10">
    <property type="entry name" value="Tetratricopeptide repeat domain"/>
    <property type="match status" value="1"/>
</dbReference>
<dbReference type="AlphaFoldDB" id="A0A346NJ44"/>
<keyword evidence="3" id="KW-1185">Reference proteome</keyword>
<reference evidence="2 3" key="1">
    <citation type="submission" date="2018-08" db="EMBL/GenBank/DDBJ databases">
        <title>Salinimonas sediminis sp. nov., a piezophilic bacterium isolated from a deep-sea sediment sample from the New Britain Trench.</title>
        <authorList>
            <person name="Cao J."/>
        </authorList>
    </citation>
    <scope>NUCLEOTIDE SEQUENCE [LARGE SCALE GENOMIC DNA]</scope>
    <source>
        <strain evidence="2 3">N102</strain>
    </source>
</reference>